<evidence type="ECO:0000313" key="4">
    <source>
        <dbReference type="Proteomes" id="UP000019373"/>
    </source>
</evidence>
<dbReference type="GO" id="GO:0004497">
    <property type="term" value="F:monooxygenase activity"/>
    <property type="evidence" value="ECO:0007669"/>
    <property type="project" value="InterPro"/>
</dbReference>
<evidence type="ECO:0000313" key="3">
    <source>
        <dbReference type="EMBL" id="ERF69616.1"/>
    </source>
</evidence>
<comment type="similarity">
    <text evidence="1">Belongs to the cytochrome P450 family.</text>
</comment>
<dbReference type="SUPFAM" id="SSF48264">
    <property type="entry name" value="Cytochrome P450"/>
    <property type="match status" value="1"/>
</dbReference>
<dbReference type="GO" id="GO:0005506">
    <property type="term" value="F:iron ion binding"/>
    <property type="evidence" value="ECO:0007669"/>
    <property type="project" value="InterPro"/>
</dbReference>
<dbReference type="PRINTS" id="PR00463">
    <property type="entry name" value="EP450I"/>
</dbReference>
<feature type="binding site" description="axial binding residue" evidence="2">
    <location>
        <position position="493"/>
    </location>
    <ligand>
        <name>heme</name>
        <dbReference type="ChEBI" id="CHEBI:30413"/>
    </ligand>
    <ligandPart>
        <name>Fe</name>
        <dbReference type="ChEBI" id="CHEBI:18248"/>
    </ligandPart>
</feature>
<dbReference type="RefSeq" id="XP_007804646.1">
    <property type="nucleotide sequence ID" value="XM_007806455.1"/>
</dbReference>
<dbReference type="EMBL" id="KE721401">
    <property type="protein sequence ID" value="ERF69616.1"/>
    <property type="molecule type" value="Genomic_DNA"/>
</dbReference>
<dbReference type="GO" id="GO:0020037">
    <property type="term" value="F:heme binding"/>
    <property type="evidence" value="ECO:0007669"/>
    <property type="project" value="InterPro"/>
</dbReference>
<dbReference type="PANTHER" id="PTHR24305">
    <property type="entry name" value="CYTOCHROME P450"/>
    <property type="match status" value="1"/>
</dbReference>
<evidence type="ECO:0008006" key="5">
    <source>
        <dbReference type="Google" id="ProtNLM"/>
    </source>
</evidence>
<keyword evidence="2" id="KW-0479">Metal-binding</keyword>
<dbReference type="GeneID" id="19238647"/>
<dbReference type="InterPro" id="IPR001128">
    <property type="entry name" value="Cyt_P450"/>
</dbReference>
<dbReference type="CDD" id="cd11070">
    <property type="entry name" value="CYP56-like"/>
    <property type="match status" value="1"/>
</dbReference>
<keyword evidence="2" id="KW-0408">Iron</keyword>
<dbReference type="GO" id="GO:0016705">
    <property type="term" value="F:oxidoreductase activity, acting on paired donors, with incorporation or reduction of molecular oxygen"/>
    <property type="evidence" value="ECO:0007669"/>
    <property type="project" value="InterPro"/>
</dbReference>
<reference evidence="4" key="1">
    <citation type="journal article" date="2014" name="BMC Genomics">
        <title>Genome characteristics reveal the impact of lichenization on lichen-forming fungus Endocarpon pusillum Hedwig (Verrucariales, Ascomycota).</title>
        <authorList>
            <person name="Wang Y.-Y."/>
            <person name="Liu B."/>
            <person name="Zhang X.-Y."/>
            <person name="Zhou Q.-M."/>
            <person name="Zhang T."/>
            <person name="Li H."/>
            <person name="Yu Y.-F."/>
            <person name="Zhang X.-L."/>
            <person name="Hao X.-Y."/>
            <person name="Wang M."/>
            <person name="Wang L."/>
            <person name="Wei J.-C."/>
        </authorList>
    </citation>
    <scope>NUCLEOTIDE SEQUENCE [LARGE SCALE GENOMIC DNA]</scope>
    <source>
        <strain evidence="4">Z07020 / HMAS-L-300199</strain>
    </source>
</reference>
<organism evidence="3 4">
    <name type="scientific">Endocarpon pusillum (strain Z07020 / HMAS-L-300199)</name>
    <name type="common">Lichen-forming fungus</name>
    <dbReference type="NCBI Taxonomy" id="1263415"/>
    <lineage>
        <taxon>Eukaryota</taxon>
        <taxon>Fungi</taxon>
        <taxon>Dikarya</taxon>
        <taxon>Ascomycota</taxon>
        <taxon>Pezizomycotina</taxon>
        <taxon>Eurotiomycetes</taxon>
        <taxon>Chaetothyriomycetidae</taxon>
        <taxon>Verrucariales</taxon>
        <taxon>Verrucariaceae</taxon>
        <taxon>Endocarpon</taxon>
    </lineage>
</organism>
<evidence type="ECO:0000256" key="2">
    <source>
        <dbReference type="PIRSR" id="PIRSR602401-1"/>
    </source>
</evidence>
<dbReference type="AlphaFoldDB" id="U1GD45"/>
<sequence length="563" mass="63424">MTVLVVLSSSVLAWVIWTLISLLSNYLTARRIGLPIIISPVSSLNPYWILTYRALPILPLLQSLPFNLGKWSRCTYMGWSFDDKYLLHKELGSAFTLVTPSVNEVWIADSDAAYVVLSRRKDYIKPAKMYQPLAIFGPNVNTVEGDDWQRHRKLTAPSFNEKTSTSVWDEALRQAGDMLHSWMERSTNGTRDTVAHTATLALHVLTGAGFGISYSYGKGVQTPPEGHDISYRDALLTVLQSVVLLSTVPRSWMTFRFSPAKLRKVDQATKEFQLYMAEMLINERSQIHKRSSQSRNLLTALVRASEEAKESSHEISHQGLTDDEIFGNIFIYNLAGYETTANTIATGIFLLAAYPEWQEWVAEEINLVFDEEEDSPGGRYEEAFPKLRRCLAVMFEILRLHGSNVYIPRTTGSVDSALHINGKNYIIPSGTFTMTNLQALHTDPRSWGLDSLVWRPSRWLVSTPDTVASGYTKELIEPIKGTFLPWADGPRVCPGRKVAQVEFVAVMVALFRKHRVQPVLMEGESADAGKERLRDIVNDSGLSAVTMQMRCPRAAALMWRRVE</sequence>
<dbReference type="eggNOG" id="KOG0157">
    <property type="taxonomic scope" value="Eukaryota"/>
</dbReference>
<dbReference type="PANTHER" id="PTHR24305:SF166">
    <property type="entry name" value="CYTOCHROME P450 12A4, MITOCHONDRIAL-RELATED"/>
    <property type="match status" value="1"/>
</dbReference>
<dbReference type="InterPro" id="IPR002401">
    <property type="entry name" value="Cyt_P450_E_grp-I"/>
</dbReference>
<dbReference type="Proteomes" id="UP000019373">
    <property type="component" value="Unassembled WGS sequence"/>
</dbReference>
<dbReference type="Gene3D" id="1.10.630.10">
    <property type="entry name" value="Cytochrome P450"/>
    <property type="match status" value="1"/>
</dbReference>
<comment type="cofactor">
    <cofactor evidence="2">
        <name>heme</name>
        <dbReference type="ChEBI" id="CHEBI:30413"/>
    </cofactor>
</comment>
<keyword evidence="4" id="KW-1185">Reference proteome</keyword>
<dbReference type="HOGENOM" id="CLU_001570_25_2_1"/>
<keyword evidence="2" id="KW-0349">Heme</keyword>
<dbReference type="OrthoDB" id="1470350at2759"/>
<proteinExistence type="inferred from homology"/>
<dbReference type="PRINTS" id="PR00385">
    <property type="entry name" value="P450"/>
</dbReference>
<accession>U1GD45</accession>
<evidence type="ECO:0000256" key="1">
    <source>
        <dbReference type="ARBA" id="ARBA00010617"/>
    </source>
</evidence>
<name>U1GD45_ENDPU</name>
<dbReference type="InterPro" id="IPR036396">
    <property type="entry name" value="Cyt_P450_sf"/>
</dbReference>
<dbReference type="Pfam" id="PF00067">
    <property type="entry name" value="p450"/>
    <property type="match status" value="1"/>
</dbReference>
<dbReference type="InterPro" id="IPR050121">
    <property type="entry name" value="Cytochrome_P450_monoxygenase"/>
</dbReference>
<protein>
    <recommendedName>
        <fullName evidence="5">Cytochrome P450 monooxygenase</fullName>
    </recommendedName>
</protein>
<dbReference type="OMA" id="NEVWIAD"/>
<gene>
    <name evidence="3" type="ORF">EPUS_03608</name>
</gene>